<feature type="repeat" description="WD" evidence="4">
    <location>
        <begin position="141"/>
        <end position="182"/>
    </location>
</feature>
<protein>
    <recommendedName>
        <fullName evidence="6">Small-subunit processome Utp12 domain-containing protein</fullName>
    </recommendedName>
</protein>
<dbReference type="InParanoid" id="D8LWX1"/>
<feature type="repeat" description="WD" evidence="4">
    <location>
        <begin position="482"/>
        <end position="516"/>
    </location>
</feature>
<dbReference type="InterPro" id="IPR019775">
    <property type="entry name" value="WD40_repeat_CS"/>
</dbReference>
<dbReference type="InterPro" id="IPR036322">
    <property type="entry name" value="WD40_repeat_dom_sf"/>
</dbReference>
<dbReference type="SUPFAM" id="SSF50978">
    <property type="entry name" value="WD40 repeat-like"/>
    <property type="match status" value="2"/>
</dbReference>
<dbReference type="OMA" id="MNIPLTC"/>
<dbReference type="PRINTS" id="PR00320">
    <property type="entry name" value="GPROTEINBRPT"/>
</dbReference>
<evidence type="ECO:0000256" key="4">
    <source>
        <dbReference type="PROSITE-ProRule" id="PRU00221"/>
    </source>
</evidence>
<dbReference type="PANTHER" id="PTHR19853">
    <property type="entry name" value="WD REPEAT CONTAINING PROTEIN 3 WDR3"/>
    <property type="match status" value="1"/>
</dbReference>
<feature type="repeat" description="WD" evidence="4">
    <location>
        <begin position="629"/>
        <end position="670"/>
    </location>
</feature>
<evidence type="ECO:0000313" key="7">
    <source>
        <dbReference type="EMBL" id="CBK20766.2"/>
    </source>
</evidence>
<evidence type="ECO:0000256" key="3">
    <source>
        <dbReference type="ARBA" id="ARBA00038229"/>
    </source>
</evidence>
<feature type="repeat" description="WD" evidence="4">
    <location>
        <begin position="57"/>
        <end position="98"/>
    </location>
</feature>
<dbReference type="Pfam" id="PF04003">
    <property type="entry name" value="Utp12"/>
    <property type="match status" value="1"/>
</dbReference>
<feature type="coiled-coil region" evidence="5">
    <location>
        <begin position="783"/>
        <end position="810"/>
    </location>
</feature>
<dbReference type="AlphaFoldDB" id="D8LWX1"/>
<dbReference type="SMART" id="SM00320">
    <property type="entry name" value="WD40"/>
    <property type="match status" value="12"/>
</dbReference>
<dbReference type="PROSITE" id="PS00678">
    <property type="entry name" value="WD_REPEATS_1"/>
    <property type="match status" value="2"/>
</dbReference>
<dbReference type="PANTHER" id="PTHR19853:SF0">
    <property type="entry name" value="WD REPEAT-CONTAINING PROTEIN 3"/>
    <property type="match status" value="1"/>
</dbReference>
<dbReference type="GO" id="GO:0034388">
    <property type="term" value="C:Pwp2p-containing subcomplex of 90S preribosome"/>
    <property type="evidence" value="ECO:0007669"/>
    <property type="project" value="TreeGrafter"/>
</dbReference>
<dbReference type="CDD" id="cd00200">
    <property type="entry name" value="WD40"/>
    <property type="match status" value="1"/>
</dbReference>
<dbReference type="Pfam" id="PF25172">
    <property type="entry name" value="Beta-prop_WDR3_2nd"/>
    <property type="match status" value="1"/>
</dbReference>
<feature type="repeat" description="WD" evidence="4">
    <location>
        <begin position="587"/>
        <end position="628"/>
    </location>
</feature>
<proteinExistence type="inferred from homology"/>
<dbReference type="GO" id="GO:0032040">
    <property type="term" value="C:small-subunit processome"/>
    <property type="evidence" value="ECO:0007669"/>
    <property type="project" value="TreeGrafter"/>
</dbReference>
<dbReference type="GO" id="GO:0030515">
    <property type="term" value="F:snoRNA binding"/>
    <property type="evidence" value="ECO:0007669"/>
    <property type="project" value="TreeGrafter"/>
</dbReference>
<dbReference type="PROSITE" id="PS50294">
    <property type="entry name" value="WD_REPEATS_REGION"/>
    <property type="match status" value="6"/>
</dbReference>
<sequence>MQHSYQRYILDSTLGVITSPNSNVVFSHDATLAISGALEELSVWNIKLGTKVRVCGLRDGTAEISKICRSPKKNLIAVGYTDGTIRLWDIEKRELKLKLKGHKKAVSCLAFNTEGNFLASGSNDCTIVIWDLISENGICRLKGHRDMVTSITFLEEYNMLISASKDTLLKVWSIDGQYCIDTYIGHRTEIWSMVLFTQSGYKDKPDEEGLTKYNLLTGSSDQSLRLFSIYKDPRVFSTEADEDGKEVGGSEHVLEYRGCVTVSQSGRTGQLLMDSTQSLVGYFNVNKVFMLYRVRSFADSIKRMKRRIRRRKEKGGVAKASVQCSDAMELVSTVKTTHKLTSFDFGRQLKESDEVEVLFGMNNNSMQLYRLSRNNSQATKDEEGRSMENTGSYEKVLSIALAGHRSDVRALALTSTDDLILSVGQKDAKVWSVRSLECVRSIDVVNGLCCCILPGDKHAVIGTKDGKLVLVDLNTGDVMQTVQAHKGSIWSVDVRQDSKGMMSGGADHNICFWEISFWLSILLTVDPTTKRRMLQIIATRTLKMSHDILCVKYSNTKDPSKLLVAVSLLDNTVKIFFEDTLRFFLSLYGHKLPVLSLSISSDNKLIVTASADKNIKIWGLDFGDCHKSFFAHADSVMSVGFVNNTHYVFSCGKDGVLKFWDADRFEMITQTNAHYGEAWCLVVSHLGDFVVTAGHDRAIRVFLRSNEPVILEEEREREMDEQLDQTMDVDGERALGMEEETAMPNEDKQAVGEAQAHEVTLDKDASDKVSSVHSSSMRSADYLISTLERAENQRKKVKEWEEECEYMKSLLTEEEYNQRTENGAKPLMAPPEKDIMMMGMSPLEFVATTISNIPRPEFESTLLVLPFENVCQLVEYFKDMLETNQQVELCVRSLLFLLKLYEVGFEGTCNGQQQLEASTQLRSTLVVLKSLMREKLFETRVSGWVGLKWKGYIGVNQAALRLLKRKLDEKNEVFGEEKRSKILCSFCFTKIVPISF</sequence>
<dbReference type="Proteomes" id="UP000008312">
    <property type="component" value="Unassembled WGS sequence"/>
</dbReference>
<dbReference type="GO" id="GO:0030490">
    <property type="term" value="P:maturation of SSU-rRNA"/>
    <property type="evidence" value="ECO:0007669"/>
    <property type="project" value="TreeGrafter"/>
</dbReference>
<dbReference type="FunFam" id="2.130.10.10:FF:000157">
    <property type="entry name" value="WD repeat domain 3"/>
    <property type="match status" value="1"/>
</dbReference>
<evidence type="ECO:0000256" key="2">
    <source>
        <dbReference type="ARBA" id="ARBA00022737"/>
    </source>
</evidence>
<dbReference type="FunCoup" id="D8LWX1">
    <property type="interactions" value="328"/>
</dbReference>
<dbReference type="GeneID" id="24918319"/>
<keyword evidence="8" id="KW-1185">Reference proteome</keyword>
<dbReference type="InterPro" id="IPR020472">
    <property type="entry name" value="WD40_PAC1"/>
</dbReference>
<organism evidence="7">
    <name type="scientific">Blastocystis hominis</name>
    <dbReference type="NCBI Taxonomy" id="12968"/>
    <lineage>
        <taxon>Eukaryota</taxon>
        <taxon>Sar</taxon>
        <taxon>Stramenopiles</taxon>
        <taxon>Bigyra</taxon>
        <taxon>Opalozoa</taxon>
        <taxon>Opalinata</taxon>
        <taxon>Blastocystidae</taxon>
        <taxon>Blastocystis</taxon>
    </lineage>
</organism>
<dbReference type="EMBL" id="FN668639">
    <property type="protein sequence ID" value="CBK20766.2"/>
    <property type="molecule type" value="Genomic_DNA"/>
</dbReference>
<dbReference type="Gene3D" id="2.130.10.10">
    <property type="entry name" value="YVTN repeat-like/Quinoprotein amine dehydrogenase"/>
    <property type="match status" value="3"/>
</dbReference>
<gene>
    <name evidence="7" type="ORF">GSBLH_T00001038001</name>
</gene>
<dbReference type="OrthoDB" id="407922at2759"/>
<evidence type="ECO:0000256" key="5">
    <source>
        <dbReference type="SAM" id="Coils"/>
    </source>
</evidence>
<accession>D8LWX1</accession>
<dbReference type="PROSITE" id="PS50082">
    <property type="entry name" value="WD_REPEATS_2"/>
    <property type="match status" value="6"/>
</dbReference>
<feature type="repeat" description="WD" evidence="4">
    <location>
        <begin position="99"/>
        <end position="132"/>
    </location>
</feature>
<dbReference type="Pfam" id="PF25173">
    <property type="entry name" value="Beta-prop_WDR3_1st"/>
    <property type="match status" value="1"/>
</dbReference>
<name>D8LWX1_BLAHO</name>
<feature type="domain" description="Small-subunit processome Utp12" evidence="6">
    <location>
        <begin position="847"/>
        <end position="936"/>
    </location>
</feature>
<reference evidence="7" key="1">
    <citation type="submission" date="2010-02" db="EMBL/GenBank/DDBJ databases">
        <title>Sequencing and annotation of the Blastocystis hominis genome.</title>
        <authorList>
            <person name="Wincker P."/>
        </authorList>
    </citation>
    <scope>NUCLEOTIDE SEQUENCE</scope>
    <source>
        <strain evidence="7">Singapore isolate B</strain>
    </source>
</reference>
<dbReference type="RefSeq" id="XP_012894814.1">
    <property type="nucleotide sequence ID" value="XM_013039360.1"/>
</dbReference>
<keyword evidence="1 4" id="KW-0853">WD repeat</keyword>
<dbReference type="InterPro" id="IPR001680">
    <property type="entry name" value="WD40_rpt"/>
</dbReference>
<comment type="similarity">
    <text evidence="3">Belongs to the WD repeat WDR3/UTP12 family.</text>
</comment>
<keyword evidence="5" id="KW-0175">Coiled coil</keyword>
<dbReference type="InterPro" id="IPR015943">
    <property type="entry name" value="WD40/YVTN_repeat-like_dom_sf"/>
</dbReference>
<evidence type="ECO:0000256" key="1">
    <source>
        <dbReference type="ARBA" id="ARBA00022574"/>
    </source>
</evidence>
<dbReference type="InterPro" id="IPR007148">
    <property type="entry name" value="SSU_processome_Utp12"/>
</dbReference>
<keyword evidence="2" id="KW-0677">Repeat</keyword>
<dbReference type="InterPro" id="IPR051570">
    <property type="entry name" value="TBC1_cilium_biogenesis"/>
</dbReference>
<evidence type="ECO:0000259" key="6">
    <source>
        <dbReference type="Pfam" id="PF04003"/>
    </source>
</evidence>
<evidence type="ECO:0000313" key="8">
    <source>
        <dbReference type="Proteomes" id="UP000008312"/>
    </source>
</evidence>